<comment type="similarity">
    <text evidence="1">Belongs to the DNase II family.</text>
</comment>
<sequence>MKVVILGNINMKMCSFRLLYLNVFVYLLSNIELSNGISCKNEKNEDVDWYIIYKIPIIESEKKGSYLRSGIAYAYLTSDDPDGWKLSSINIQSQNSMLGRTLTGFREKVDEDEDVAYLFYNDQAPDTDKTAVGHLKGYLAFDVKSGVWMIHSIPKYTKPDKHEFPSNARTNGQMALCITLSTESLNDIC</sequence>
<evidence type="ECO:0000256" key="1">
    <source>
        <dbReference type="ARBA" id="ARBA00007527"/>
    </source>
</evidence>
<dbReference type="OrthoDB" id="10261598at2759"/>
<dbReference type="Pfam" id="PF03265">
    <property type="entry name" value="DNase_II"/>
    <property type="match status" value="1"/>
</dbReference>
<evidence type="ECO:0000313" key="4">
    <source>
        <dbReference type="Proteomes" id="UP000886998"/>
    </source>
</evidence>
<dbReference type="GO" id="GO:0004531">
    <property type="term" value="F:deoxyribonuclease II activity"/>
    <property type="evidence" value="ECO:0007669"/>
    <property type="project" value="InterPro"/>
</dbReference>
<dbReference type="InterPro" id="IPR004947">
    <property type="entry name" value="DNase_II"/>
</dbReference>
<accession>A0A8X7BRK9</accession>
<dbReference type="Proteomes" id="UP000886998">
    <property type="component" value="Unassembled WGS sequence"/>
</dbReference>
<dbReference type="GO" id="GO:0006309">
    <property type="term" value="P:apoptotic DNA fragmentation"/>
    <property type="evidence" value="ECO:0007669"/>
    <property type="project" value="TreeGrafter"/>
</dbReference>
<dbReference type="AlphaFoldDB" id="A0A8X7BRK9"/>
<proteinExistence type="inferred from homology"/>
<keyword evidence="2" id="KW-0378">Hydrolase</keyword>
<gene>
    <name evidence="3" type="ORF">TNIN_42081</name>
</gene>
<dbReference type="EMBL" id="BMAV01002067">
    <property type="protein sequence ID" value="GFY40728.1"/>
    <property type="molecule type" value="Genomic_DNA"/>
</dbReference>
<comment type="caution">
    <text evidence="3">The sequence shown here is derived from an EMBL/GenBank/DDBJ whole genome shotgun (WGS) entry which is preliminary data.</text>
</comment>
<organism evidence="3 4">
    <name type="scientific">Trichonephila inaurata madagascariensis</name>
    <dbReference type="NCBI Taxonomy" id="2747483"/>
    <lineage>
        <taxon>Eukaryota</taxon>
        <taxon>Metazoa</taxon>
        <taxon>Ecdysozoa</taxon>
        <taxon>Arthropoda</taxon>
        <taxon>Chelicerata</taxon>
        <taxon>Arachnida</taxon>
        <taxon>Araneae</taxon>
        <taxon>Araneomorphae</taxon>
        <taxon>Entelegynae</taxon>
        <taxon>Araneoidea</taxon>
        <taxon>Nephilidae</taxon>
        <taxon>Trichonephila</taxon>
        <taxon>Trichonephila inaurata</taxon>
    </lineage>
</organism>
<evidence type="ECO:0000256" key="2">
    <source>
        <dbReference type="ARBA" id="ARBA00022801"/>
    </source>
</evidence>
<evidence type="ECO:0000313" key="3">
    <source>
        <dbReference type="EMBL" id="GFY40728.1"/>
    </source>
</evidence>
<dbReference type="PANTHER" id="PTHR10858:SF23">
    <property type="entry name" value="DEOXYRIBONUCLEASE II"/>
    <property type="match status" value="1"/>
</dbReference>
<name>A0A8X7BRK9_9ARAC</name>
<reference evidence="3" key="1">
    <citation type="submission" date="2020-08" db="EMBL/GenBank/DDBJ databases">
        <title>Multicomponent nature underlies the extraordinary mechanical properties of spider dragline silk.</title>
        <authorList>
            <person name="Kono N."/>
            <person name="Nakamura H."/>
            <person name="Mori M."/>
            <person name="Yoshida Y."/>
            <person name="Ohtoshi R."/>
            <person name="Malay A.D."/>
            <person name="Moran D.A.P."/>
            <person name="Tomita M."/>
            <person name="Numata K."/>
            <person name="Arakawa K."/>
        </authorList>
    </citation>
    <scope>NUCLEOTIDE SEQUENCE</scope>
</reference>
<dbReference type="CDD" id="cd09120">
    <property type="entry name" value="PLDc_DNaseII_1"/>
    <property type="match status" value="1"/>
</dbReference>
<protein>
    <submittedName>
        <fullName evidence="3">Plancitoxin-1</fullName>
    </submittedName>
</protein>
<keyword evidence="4" id="KW-1185">Reference proteome</keyword>
<dbReference type="PANTHER" id="PTHR10858">
    <property type="entry name" value="DEOXYRIBONUCLEASE II"/>
    <property type="match status" value="1"/>
</dbReference>